<gene>
    <name evidence="1" type="ordered locus">KSE_59240</name>
</gene>
<organism evidence="1 2">
    <name type="scientific">Kitasatospora setae (strain ATCC 33774 / DSM 43861 / JCM 3304 / KCC A-0304 / NBRC 14216 / KM-6054)</name>
    <name type="common">Streptomyces setae</name>
    <dbReference type="NCBI Taxonomy" id="452652"/>
    <lineage>
        <taxon>Bacteria</taxon>
        <taxon>Bacillati</taxon>
        <taxon>Actinomycetota</taxon>
        <taxon>Actinomycetes</taxon>
        <taxon>Kitasatosporales</taxon>
        <taxon>Streptomycetaceae</taxon>
        <taxon>Kitasatospora</taxon>
    </lineage>
</organism>
<dbReference type="STRING" id="452652.KSE_59240"/>
<dbReference type="HOGENOM" id="CLU_1132420_0_0_11"/>
<dbReference type="PATRIC" id="fig|452652.3.peg.5933"/>
<evidence type="ECO:0000313" key="2">
    <source>
        <dbReference type="Proteomes" id="UP000007076"/>
    </source>
</evidence>
<dbReference type="RefSeq" id="WP_014138991.1">
    <property type="nucleotide sequence ID" value="NC_016109.1"/>
</dbReference>
<dbReference type="Proteomes" id="UP000007076">
    <property type="component" value="Chromosome"/>
</dbReference>
<name>E4N0L0_KITSK</name>
<proteinExistence type="predicted"/>
<dbReference type="AlphaFoldDB" id="E4N0L0"/>
<protein>
    <submittedName>
        <fullName evidence="1">Uncharacterized protein</fullName>
    </submittedName>
</protein>
<keyword evidence="2" id="KW-1185">Reference proteome</keyword>
<dbReference type="KEGG" id="ksk:KSE_59240"/>
<sequence>MPIAVPPSGLAGLTARAEQGTLRIENHDPAYEPGAVAPGSQWAPLAQADAHRLAATPGTPANLLTQLVSLPAAFDLDRALAAPVGATLLPAVADGPVHFLGAVTSPPGQATTTLNHHTGRRLGIHLDNFDRLPYPRRHLARRRLCVNLGPGPRYLILGHHDARHITRAVHPDDHTTRAPHTDDLRRYVATGGDPACVRLRLEPGDAYLAPTELLPHDGSTADLDRPSTAAFWLGSFPPEAFSCFR</sequence>
<dbReference type="EMBL" id="AP010968">
    <property type="protein sequence ID" value="BAJ31694.1"/>
    <property type="molecule type" value="Genomic_DNA"/>
</dbReference>
<accession>E4N0L0</accession>
<reference evidence="1 2" key="1">
    <citation type="journal article" date="2010" name="DNA Res.">
        <title>Genome sequence of Kitasatospora setae NBRC 14216T: an evolutionary snapshot of the family Streptomycetaceae.</title>
        <authorList>
            <person name="Ichikawa N."/>
            <person name="Oguchi A."/>
            <person name="Ikeda H."/>
            <person name="Ishikawa J."/>
            <person name="Kitani S."/>
            <person name="Watanabe Y."/>
            <person name="Nakamura S."/>
            <person name="Katano Y."/>
            <person name="Kishi E."/>
            <person name="Sasagawa M."/>
            <person name="Ankai A."/>
            <person name="Fukui S."/>
            <person name="Hashimoto Y."/>
            <person name="Kamata S."/>
            <person name="Otoguro M."/>
            <person name="Tanikawa S."/>
            <person name="Nihira T."/>
            <person name="Horinouchi S."/>
            <person name="Ohnishi Y."/>
            <person name="Hayakawa M."/>
            <person name="Kuzuyama T."/>
            <person name="Arisawa A."/>
            <person name="Nomoto F."/>
            <person name="Miura H."/>
            <person name="Takahashi Y."/>
            <person name="Fujita N."/>
        </authorList>
    </citation>
    <scope>NUCLEOTIDE SEQUENCE [LARGE SCALE GENOMIC DNA]</scope>
    <source>
        <strain evidence="2">ATCC 33774 / DSM 43861 / JCM 3304 / KCC A-0304 / NBRC 14216 / KM-6054</strain>
    </source>
</reference>
<dbReference type="eggNOG" id="ENOG5031XCJ">
    <property type="taxonomic scope" value="Bacteria"/>
</dbReference>
<evidence type="ECO:0000313" key="1">
    <source>
        <dbReference type="EMBL" id="BAJ31694.1"/>
    </source>
</evidence>